<comment type="caution">
    <text evidence="1">The sequence shown here is derived from an EMBL/GenBank/DDBJ whole genome shotgun (WGS) entry which is preliminary data.</text>
</comment>
<protein>
    <submittedName>
        <fullName evidence="1">Uncharacterized protein</fullName>
    </submittedName>
</protein>
<reference evidence="1" key="1">
    <citation type="journal article" date="2020" name="mSystems">
        <title>Genome- and Community-Level Interaction Insights into Carbon Utilization and Element Cycling Functions of Hydrothermarchaeota in Hydrothermal Sediment.</title>
        <authorList>
            <person name="Zhou Z."/>
            <person name="Liu Y."/>
            <person name="Xu W."/>
            <person name="Pan J."/>
            <person name="Luo Z.H."/>
            <person name="Li M."/>
        </authorList>
    </citation>
    <scope>NUCLEOTIDE SEQUENCE [LARGE SCALE GENOMIC DNA]</scope>
    <source>
        <strain evidence="1">HyVt-45</strain>
    </source>
</reference>
<name>A0A7V1I3C0_DESA2</name>
<proteinExistence type="predicted"/>
<sequence>MFIRAIKNPHRSQQRLGFLKYLVYKASQNDSTPLKVLGEDLAKTLSKKINISLNNSIEEYVKNRLRNHSKNTQEKIYMELQDLYLSDPKIPSKTGKLYSYDSQKRYPYFLSSLGFARERTYSLLVRGKVF</sequence>
<accession>A0A7V1I3C0</accession>
<organism evidence="1">
    <name type="scientific">Desulfofervidus auxilii</name>
    <dbReference type="NCBI Taxonomy" id="1621989"/>
    <lineage>
        <taxon>Bacteria</taxon>
        <taxon>Pseudomonadati</taxon>
        <taxon>Thermodesulfobacteriota</taxon>
        <taxon>Candidatus Desulfofervidia</taxon>
        <taxon>Candidatus Desulfofervidales</taxon>
        <taxon>Candidatus Desulfofervidaceae</taxon>
        <taxon>Candidatus Desulfofervidus</taxon>
    </lineage>
</organism>
<feature type="non-terminal residue" evidence="1">
    <location>
        <position position="130"/>
    </location>
</feature>
<gene>
    <name evidence="1" type="ORF">ENJ03_00555</name>
</gene>
<evidence type="ECO:0000313" key="1">
    <source>
        <dbReference type="EMBL" id="HEB73697.1"/>
    </source>
</evidence>
<dbReference type="EMBL" id="DRKW01000033">
    <property type="protein sequence ID" value="HEB73697.1"/>
    <property type="molecule type" value="Genomic_DNA"/>
</dbReference>
<dbReference type="Proteomes" id="UP000886268">
    <property type="component" value="Unassembled WGS sequence"/>
</dbReference>
<dbReference type="AlphaFoldDB" id="A0A7V1I3C0"/>